<dbReference type="InterPro" id="IPR039426">
    <property type="entry name" value="TonB-dep_rcpt-like"/>
</dbReference>
<protein>
    <submittedName>
        <fullName evidence="13">SusC/RagA family TonB-linked outer membrane protein</fullName>
    </submittedName>
</protein>
<dbReference type="Pfam" id="PF13715">
    <property type="entry name" value="CarbopepD_reg_2"/>
    <property type="match status" value="1"/>
</dbReference>
<dbReference type="OrthoDB" id="9768177at2"/>
<evidence type="ECO:0000259" key="11">
    <source>
        <dbReference type="Pfam" id="PF00593"/>
    </source>
</evidence>
<dbReference type="Gene3D" id="2.40.170.20">
    <property type="entry name" value="TonB-dependent receptor, beta-barrel domain"/>
    <property type="match status" value="1"/>
</dbReference>
<dbReference type="InterPro" id="IPR000531">
    <property type="entry name" value="Beta-barrel_TonB"/>
</dbReference>
<dbReference type="InterPro" id="IPR008969">
    <property type="entry name" value="CarboxyPept-like_regulatory"/>
</dbReference>
<dbReference type="SUPFAM" id="SSF56935">
    <property type="entry name" value="Porins"/>
    <property type="match status" value="1"/>
</dbReference>
<sequence length="1075" mass="118262">MKLKLTWLMTLFMAFVMQFSFAQEKTVSGTVTSLSDGFPLPGVSIIVKGTTRGVQTDFDGNYSISVRAGETLAFSFVSMKSTEVVVGASNTYNVTMEEDIAALDEVIIVGYGTTTKDAFTGTATKISSENIEAKTVSNISQALKGEVAGVNVITGSGAPGSNATIRIRGFGSVNGNQNPLYVVDGAPFQSDISAINVADIESTTVLKDAAATSIYGSRGANGVILITTKQGKSNTSVISVDFQTSINTHILPNYSVVNSPEEYMELAWMSLRNKGALLGQANPAAWASANIYGTVEGINNHYNIWDAPGASLIDPATGKFNQGVNRRYTPKRWDDEAFGTGYRQEANVQFSGGNEKTRFSTSFGYVDDQGYTVNSRYTRYSTRLNLDHKAKDWLSIGGNMAFTGARYNNSSSSEGDAGSSGNIFALTNTTPAIYDVFLRDANGNRVEDPIFGGFQYDYGGSFGRRAWNSTNGIADAKYDVQRTDVNTLLGNFNVGVDFTDYLKLELRYSGQYNFSDDASRANPYYGGAKGSGGTLFKTKDLNVNQNFLQLLRFNKTFGEHSLEAFVAHESTENKFQRMSAGAQKAILPNTFDLSQYTTPFGKANSYTQGWTLDSYFSQLNYSFAHKYFVTASVRRDGSSRFLKDKWGTFGSAGLGWVVSKENFFSNVSFMDYFKLKASYGVIGDQGTNLLYGWQLYNINDTADGSYSFTQGATRANPDLTWETSKIAQVGFESTWFDDRFNLDVDYYVKNTTNLFFNQSLPGSNGFANIQYNDGTLRNSGLEFNALVKVVKDGDFRLSVGVNGEIFDNEITEMPNDFLTGEPKVLDGSYSKGKSMYDWYMREWAGVDPGNGAALWNMYFNDVNNDGIFNAGDERISSMTRYMHDNPDANVQSTTTSVYANATTKYSGKSAIPKVRGGFRLSTGYKGFDLSAQFSYSLGGYVYDGGYSVLMYNRSLIGNDNWHTDMRNAWKEPGDITNVPRMSAAFADDVSFQNQSTRFLTKADYLSLNNVNLGYTLPKQYAEDMNLTRVKFFVSGDNLLMFSKRDGLNPSTMISSGNSGIYMPMTTFSLGAKIEF</sequence>
<dbReference type="SUPFAM" id="SSF49464">
    <property type="entry name" value="Carboxypeptidase regulatory domain-like"/>
    <property type="match status" value="1"/>
</dbReference>
<dbReference type="Pfam" id="PF00593">
    <property type="entry name" value="TonB_dep_Rec_b-barrel"/>
    <property type="match status" value="1"/>
</dbReference>
<proteinExistence type="inferred from homology"/>
<dbReference type="Gene3D" id="2.60.40.1120">
    <property type="entry name" value="Carboxypeptidase-like, regulatory domain"/>
    <property type="match status" value="1"/>
</dbReference>
<dbReference type="NCBIfam" id="TIGR04057">
    <property type="entry name" value="SusC_RagA_signa"/>
    <property type="match status" value="1"/>
</dbReference>
<dbReference type="InterPro" id="IPR023997">
    <property type="entry name" value="TonB-dep_OMP_SusC/RagA_CS"/>
</dbReference>
<evidence type="ECO:0000256" key="3">
    <source>
        <dbReference type="ARBA" id="ARBA00022452"/>
    </source>
</evidence>
<evidence type="ECO:0000256" key="10">
    <source>
        <dbReference type="SAM" id="SignalP"/>
    </source>
</evidence>
<dbReference type="Gene3D" id="2.170.130.10">
    <property type="entry name" value="TonB-dependent receptor, plug domain"/>
    <property type="match status" value="1"/>
</dbReference>
<reference evidence="13 14" key="1">
    <citation type="submission" date="2019-01" db="EMBL/GenBank/DDBJ databases">
        <title>Genome sequence of the Antarctic species Gelidibacter gilvus ACAM 158(T).</title>
        <authorList>
            <person name="Bowman J.P."/>
        </authorList>
    </citation>
    <scope>NUCLEOTIDE SEQUENCE [LARGE SCALE GENOMIC DNA]</scope>
    <source>
        <strain evidence="13 14">IC158</strain>
    </source>
</reference>
<comment type="caution">
    <text evidence="13">The sequence shown here is derived from an EMBL/GenBank/DDBJ whole genome shotgun (WGS) entry which is preliminary data.</text>
</comment>
<comment type="similarity">
    <text evidence="8 9">Belongs to the TonB-dependent receptor family.</text>
</comment>
<comment type="subcellular location">
    <subcellularLocation>
        <location evidence="1 8">Cell outer membrane</location>
        <topology evidence="1 8">Multi-pass membrane protein</topology>
    </subcellularLocation>
</comment>
<keyword evidence="14" id="KW-1185">Reference proteome</keyword>
<dbReference type="InterPro" id="IPR012910">
    <property type="entry name" value="Plug_dom"/>
</dbReference>
<evidence type="ECO:0000259" key="12">
    <source>
        <dbReference type="Pfam" id="PF07715"/>
    </source>
</evidence>
<evidence type="ECO:0000256" key="5">
    <source>
        <dbReference type="ARBA" id="ARBA00023077"/>
    </source>
</evidence>
<dbReference type="EMBL" id="SDDZ01000016">
    <property type="protein sequence ID" value="RXJ44579.1"/>
    <property type="molecule type" value="Genomic_DNA"/>
</dbReference>
<evidence type="ECO:0000256" key="6">
    <source>
        <dbReference type="ARBA" id="ARBA00023136"/>
    </source>
</evidence>
<feature type="signal peptide" evidence="10">
    <location>
        <begin position="1"/>
        <end position="22"/>
    </location>
</feature>
<evidence type="ECO:0000256" key="9">
    <source>
        <dbReference type="RuleBase" id="RU003357"/>
    </source>
</evidence>
<keyword evidence="10" id="KW-0732">Signal</keyword>
<evidence type="ECO:0000256" key="8">
    <source>
        <dbReference type="PROSITE-ProRule" id="PRU01360"/>
    </source>
</evidence>
<dbReference type="GO" id="GO:0009279">
    <property type="term" value="C:cell outer membrane"/>
    <property type="evidence" value="ECO:0007669"/>
    <property type="project" value="UniProtKB-SubCell"/>
</dbReference>
<keyword evidence="2 8" id="KW-0813">Transport</keyword>
<keyword evidence="5 9" id="KW-0798">TonB box</keyword>
<gene>
    <name evidence="13" type="ORF">ESZ48_17380</name>
</gene>
<evidence type="ECO:0000256" key="2">
    <source>
        <dbReference type="ARBA" id="ARBA00022448"/>
    </source>
</evidence>
<dbReference type="Proteomes" id="UP000289792">
    <property type="component" value="Unassembled WGS sequence"/>
</dbReference>
<dbReference type="InterPro" id="IPR036942">
    <property type="entry name" value="Beta-barrel_TonB_sf"/>
</dbReference>
<dbReference type="RefSeq" id="WP_129018771.1">
    <property type="nucleotide sequence ID" value="NZ_SDDZ01000016.1"/>
</dbReference>
<dbReference type="Pfam" id="PF07715">
    <property type="entry name" value="Plug"/>
    <property type="match status" value="1"/>
</dbReference>
<dbReference type="InterPro" id="IPR023996">
    <property type="entry name" value="TonB-dep_OMP_SusC/RagA"/>
</dbReference>
<keyword evidence="3 8" id="KW-1134">Transmembrane beta strand</keyword>
<feature type="chain" id="PRO_5020380464" evidence="10">
    <location>
        <begin position="23"/>
        <end position="1075"/>
    </location>
</feature>
<accession>A0A4V1LMH5</accession>
<evidence type="ECO:0000256" key="7">
    <source>
        <dbReference type="ARBA" id="ARBA00023237"/>
    </source>
</evidence>
<evidence type="ECO:0000256" key="1">
    <source>
        <dbReference type="ARBA" id="ARBA00004571"/>
    </source>
</evidence>
<dbReference type="InterPro" id="IPR037066">
    <property type="entry name" value="Plug_dom_sf"/>
</dbReference>
<dbReference type="AlphaFoldDB" id="A0A4V1LMH5"/>
<dbReference type="PROSITE" id="PS52016">
    <property type="entry name" value="TONB_DEPENDENT_REC_3"/>
    <property type="match status" value="1"/>
</dbReference>
<keyword evidence="7 8" id="KW-0998">Cell outer membrane</keyword>
<keyword evidence="4 8" id="KW-0812">Transmembrane</keyword>
<name>A0A4V1LMH5_9FLAO</name>
<organism evidence="13 14">
    <name type="scientific">Gelidibacter gilvus</name>
    <dbReference type="NCBI Taxonomy" id="59602"/>
    <lineage>
        <taxon>Bacteria</taxon>
        <taxon>Pseudomonadati</taxon>
        <taxon>Bacteroidota</taxon>
        <taxon>Flavobacteriia</taxon>
        <taxon>Flavobacteriales</taxon>
        <taxon>Flavobacteriaceae</taxon>
        <taxon>Gelidibacter</taxon>
    </lineage>
</organism>
<dbReference type="NCBIfam" id="TIGR04056">
    <property type="entry name" value="OMP_RagA_SusC"/>
    <property type="match status" value="1"/>
</dbReference>
<evidence type="ECO:0000313" key="14">
    <source>
        <dbReference type="Proteomes" id="UP000289792"/>
    </source>
</evidence>
<keyword evidence="6 8" id="KW-0472">Membrane</keyword>
<evidence type="ECO:0000256" key="4">
    <source>
        <dbReference type="ARBA" id="ARBA00022692"/>
    </source>
</evidence>
<evidence type="ECO:0000313" key="13">
    <source>
        <dbReference type="EMBL" id="RXJ44579.1"/>
    </source>
</evidence>
<feature type="domain" description="TonB-dependent receptor-like beta-barrel" evidence="11">
    <location>
        <begin position="444"/>
        <end position="844"/>
    </location>
</feature>
<feature type="domain" description="TonB-dependent receptor plug" evidence="12">
    <location>
        <begin position="119"/>
        <end position="223"/>
    </location>
</feature>